<feature type="compositionally biased region" description="Low complexity" evidence="7">
    <location>
        <begin position="318"/>
        <end position="328"/>
    </location>
</feature>
<feature type="compositionally biased region" description="Polar residues" evidence="7">
    <location>
        <begin position="302"/>
        <end position="317"/>
    </location>
</feature>
<feature type="compositionally biased region" description="Polar residues" evidence="7">
    <location>
        <begin position="447"/>
        <end position="464"/>
    </location>
</feature>
<keyword evidence="10" id="KW-1185">Reference proteome</keyword>
<keyword evidence="4" id="KW-0804">Transcription</keyword>
<evidence type="ECO:0000256" key="4">
    <source>
        <dbReference type="ARBA" id="ARBA00023163"/>
    </source>
</evidence>
<dbReference type="Proteomes" id="UP000325081">
    <property type="component" value="Unassembled WGS sequence"/>
</dbReference>
<feature type="domain" description="RST" evidence="8">
    <location>
        <begin position="230"/>
        <end position="301"/>
    </location>
</feature>
<name>A0A5A7PB80_STRAF</name>
<dbReference type="CDD" id="cd08045">
    <property type="entry name" value="HFD_TAF4"/>
    <property type="match status" value="1"/>
</dbReference>
<dbReference type="EMBL" id="BKCP01004294">
    <property type="protein sequence ID" value="GER29932.1"/>
    <property type="molecule type" value="Genomic_DNA"/>
</dbReference>
<feature type="region of interest" description="Disordered" evidence="7">
    <location>
        <begin position="28"/>
        <end position="152"/>
    </location>
</feature>
<dbReference type="GO" id="GO:0006367">
    <property type="term" value="P:transcription initiation at RNA polymerase II promoter"/>
    <property type="evidence" value="ECO:0007669"/>
    <property type="project" value="TreeGrafter"/>
</dbReference>
<comment type="caution">
    <text evidence="9">The sequence shown here is derived from an EMBL/GenBank/DDBJ whole genome shotgun (WGS) entry which is preliminary data.</text>
</comment>
<feature type="compositionally biased region" description="Basic and acidic residues" evidence="7">
    <location>
        <begin position="735"/>
        <end position="752"/>
    </location>
</feature>
<feature type="region of interest" description="Disordered" evidence="7">
    <location>
        <begin position="814"/>
        <end position="864"/>
    </location>
</feature>
<gene>
    <name evidence="9" type="ORF">STAS_05833</name>
</gene>
<accession>A0A5A7PB80</accession>
<feature type="compositionally biased region" description="Basic and acidic residues" evidence="7">
    <location>
        <begin position="842"/>
        <end position="854"/>
    </location>
</feature>
<reference evidence="10" key="1">
    <citation type="journal article" date="2019" name="Curr. Biol.">
        <title>Genome Sequence of Striga asiatica Provides Insight into the Evolution of Plant Parasitism.</title>
        <authorList>
            <person name="Yoshida S."/>
            <person name="Kim S."/>
            <person name="Wafula E.K."/>
            <person name="Tanskanen J."/>
            <person name="Kim Y.M."/>
            <person name="Honaas L."/>
            <person name="Yang Z."/>
            <person name="Spallek T."/>
            <person name="Conn C.E."/>
            <person name="Ichihashi Y."/>
            <person name="Cheong K."/>
            <person name="Cui S."/>
            <person name="Der J.P."/>
            <person name="Gundlach H."/>
            <person name="Jiao Y."/>
            <person name="Hori C."/>
            <person name="Ishida J.K."/>
            <person name="Kasahara H."/>
            <person name="Kiba T."/>
            <person name="Kim M.S."/>
            <person name="Koo N."/>
            <person name="Laohavisit A."/>
            <person name="Lee Y.H."/>
            <person name="Lumba S."/>
            <person name="McCourt P."/>
            <person name="Mortimer J.C."/>
            <person name="Mutuku J.M."/>
            <person name="Nomura T."/>
            <person name="Sasaki-Sekimoto Y."/>
            <person name="Seto Y."/>
            <person name="Wang Y."/>
            <person name="Wakatake T."/>
            <person name="Sakakibara H."/>
            <person name="Demura T."/>
            <person name="Yamaguchi S."/>
            <person name="Yoneyama K."/>
            <person name="Manabe R.I."/>
            <person name="Nelson D.C."/>
            <person name="Schulman A.H."/>
            <person name="Timko M.P."/>
            <person name="dePamphilis C.W."/>
            <person name="Choi D."/>
            <person name="Shirasu K."/>
        </authorList>
    </citation>
    <scope>NUCLEOTIDE SEQUENCE [LARGE SCALE GENOMIC DNA]</scope>
    <source>
        <strain evidence="10">cv. UVA1</strain>
    </source>
</reference>
<dbReference type="PROSITE" id="PS51879">
    <property type="entry name" value="RST"/>
    <property type="match status" value="1"/>
</dbReference>
<keyword evidence="5" id="KW-0539">Nucleus</keyword>
<evidence type="ECO:0000259" key="8">
    <source>
        <dbReference type="PROSITE" id="PS51879"/>
    </source>
</evidence>
<dbReference type="Gene3D" id="1.10.20.10">
    <property type="entry name" value="Histone, subunit A"/>
    <property type="match status" value="1"/>
</dbReference>
<feature type="region of interest" description="Disordered" evidence="7">
    <location>
        <begin position="481"/>
        <end position="503"/>
    </location>
</feature>
<evidence type="ECO:0000313" key="10">
    <source>
        <dbReference type="Proteomes" id="UP000325081"/>
    </source>
</evidence>
<evidence type="ECO:0000256" key="7">
    <source>
        <dbReference type="SAM" id="MobiDB-lite"/>
    </source>
</evidence>
<dbReference type="PANTHER" id="PTHR15138">
    <property type="entry name" value="TRANSCRIPTION INITIATION FACTOR TFIID SUBUNIT 4"/>
    <property type="match status" value="1"/>
</dbReference>
<comment type="function">
    <text evidence="6">TAFs are components of the transcription factor IID (TFIID) complex that is essential for mediating regulation of RNA polymerase transcription.</text>
</comment>
<evidence type="ECO:0000256" key="5">
    <source>
        <dbReference type="ARBA" id="ARBA00023242"/>
    </source>
</evidence>
<evidence type="ECO:0000313" key="9">
    <source>
        <dbReference type="EMBL" id="GER29932.1"/>
    </source>
</evidence>
<dbReference type="FunFam" id="1.10.20.10:FF:000015">
    <property type="entry name" value="Transcription initiation factor TFIID subunit 4B"/>
    <property type="match status" value="1"/>
</dbReference>
<feature type="region of interest" description="Disordered" evidence="7">
    <location>
        <begin position="734"/>
        <end position="785"/>
    </location>
</feature>
<dbReference type="InterPro" id="IPR045144">
    <property type="entry name" value="TAF4"/>
</dbReference>
<keyword evidence="9" id="KW-0648">Protein biosynthesis</keyword>
<dbReference type="InterPro" id="IPR022003">
    <property type="entry name" value="RST"/>
</dbReference>
<feature type="compositionally biased region" description="Polar residues" evidence="7">
    <location>
        <begin position="37"/>
        <end position="83"/>
    </location>
</feature>
<sequence length="914" mass="100696">MDPNIVKFLEEDEDETMHSGADVEAFTAELNRDIEGNASTSQQQPSDSDNGAISHGGSETASHFLPQWQTSTQDGIVNSQTGQDIEAMEEKEQLPSQSSQQQHIFEPENRKEDAFPHNPSTEASSQRQDDGKNVPASNPMAAQTSREQPIHIHDVDSESNLERESQMEKLQNISNHSVMGMGSNDQRPLLMESKDQQTVGTVISSQQAMTSGLNNQQSMAGGSQKQQGSSLKLNRQVPFGMLLPIIQPQLDKDRAMQLHTLYFKLKKNEISKDGFIRHMRSIVGDQMLKMADVKNTQIASNQFQSQPQTSARQMQLPSNVSSSTSNVNTREETQTDSPGLQASHMPTPSPSSLTHDRKHSSFPGQGLNKQPHNMHLSQASFPTYGSTANSYPPFTTPNTAPHMRQGSTHQNIPMNHLGHTAAPTGMLHPSNFDRAHPLGEAKKMQQGGLSHVQQKTGVSPSTTHVKQENLDQPVEQHNALQGSTSLSRGPLKQGGAASGNLKNEPFEMQSSRMGFAPSTNVVSMNSVSSSNPSPMDIQLYFILLPLPFGLCQSQPRSITPSMGIGNNSKAAPKKPLAGQKKQMEPPGSSPPSSKKQKVSGGFLDQSIEHLNDVTAVSGVNLREEEEQLFSGAKEDSRVSEASRRVVQEEEERLILNKIPLQKKVVEIMAKCGLKNMTNDVERCLSLCVEERMRGLISNLIRLSKQRVDFEKPRHKIIVTSDVRRQILTINHKARKEWDKKQAETEKSQKPNETENASGVDGDKDKDETRGKSAKANKEEDDKMRTTAANVAVRAATGVDDMLSRWQLMIEAKQKQGGSDSLSGPQPVKEVAARKSSATSLKKTRENQEADRRDPSAATPASVRKMGRNQVVIPRVVRSISVKDVIAILEREPQMSRSTLLYRLYNKVTADAVVE</sequence>
<evidence type="ECO:0000256" key="6">
    <source>
        <dbReference type="ARBA" id="ARBA00058775"/>
    </source>
</evidence>
<evidence type="ECO:0000256" key="3">
    <source>
        <dbReference type="ARBA" id="ARBA00023015"/>
    </source>
</evidence>
<dbReference type="GO" id="GO:0005669">
    <property type="term" value="C:transcription factor TFIID complex"/>
    <property type="evidence" value="ECO:0007669"/>
    <property type="project" value="InterPro"/>
</dbReference>
<dbReference type="InterPro" id="IPR007900">
    <property type="entry name" value="TAF4_C"/>
</dbReference>
<keyword evidence="9" id="KW-0396">Initiation factor</keyword>
<feature type="region of interest" description="Disordered" evidence="7">
    <location>
        <begin position="559"/>
        <end position="599"/>
    </location>
</feature>
<feature type="compositionally biased region" description="Basic and acidic residues" evidence="7">
    <location>
        <begin position="105"/>
        <end position="115"/>
    </location>
</feature>
<feature type="compositionally biased region" description="Low complexity" evidence="7">
    <location>
        <begin position="590"/>
        <end position="599"/>
    </location>
</feature>
<feature type="compositionally biased region" description="Basic and acidic residues" evidence="7">
    <location>
        <begin position="760"/>
        <end position="784"/>
    </location>
</feature>
<dbReference type="AlphaFoldDB" id="A0A5A7PB80"/>
<dbReference type="Pfam" id="PF12174">
    <property type="entry name" value="RST"/>
    <property type="match status" value="1"/>
</dbReference>
<keyword evidence="3" id="KW-0805">Transcription regulation</keyword>
<dbReference type="Pfam" id="PF05236">
    <property type="entry name" value="TAF4"/>
    <property type="match status" value="1"/>
</dbReference>
<feature type="compositionally biased region" description="Basic and acidic residues" evidence="7">
    <location>
        <begin position="431"/>
        <end position="443"/>
    </location>
</feature>
<dbReference type="PANTHER" id="PTHR15138:SF14">
    <property type="entry name" value="TRANSCRIPTION INITIATION FACTOR TFIID SUBUNIT 4"/>
    <property type="match status" value="1"/>
</dbReference>
<dbReference type="InterPro" id="IPR009072">
    <property type="entry name" value="Histone-fold"/>
</dbReference>
<dbReference type="OrthoDB" id="21060at2759"/>
<feature type="compositionally biased region" description="Polar residues" evidence="7">
    <location>
        <begin position="94"/>
        <end position="103"/>
    </location>
</feature>
<dbReference type="GO" id="GO:0003743">
    <property type="term" value="F:translation initiation factor activity"/>
    <property type="evidence" value="ECO:0007669"/>
    <property type="project" value="UniProtKB-KW"/>
</dbReference>
<protein>
    <submittedName>
        <fullName evidence="9">Transcription initiation factor</fullName>
    </submittedName>
</protein>
<comment type="similarity">
    <text evidence="2">Belongs to the TAF4 family.</text>
</comment>
<proteinExistence type="inferred from homology"/>
<evidence type="ECO:0000256" key="2">
    <source>
        <dbReference type="ARBA" id="ARBA00006178"/>
    </source>
</evidence>
<organism evidence="9 10">
    <name type="scientific">Striga asiatica</name>
    <name type="common">Asiatic witchweed</name>
    <name type="synonym">Buchnera asiatica</name>
    <dbReference type="NCBI Taxonomy" id="4170"/>
    <lineage>
        <taxon>Eukaryota</taxon>
        <taxon>Viridiplantae</taxon>
        <taxon>Streptophyta</taxon>
        <taxon>Embryophyta</taxon>
        <taxon>Tracheophyta</taxon>
        <taxon>Spermatophyta</taxon>
        <taxon>Magnoliopsida</taxon>
        <taxon>eudicotyledons</taxon>
        <taxon>Gunneridae</taxon>
        <taxon>Pentapetalae</taxon>
        <taxon>asterids</taxon>
        <taxon>lamiids</taxon>
        <taxon>Lamiales</taxon>
        <taxon>Orobanchaceae</taxon>
        <taxon>Buchnereae</taxon>
        <taxon>Striga</taxon>
    </lineage>
</organism>
<dbReference type="GO" id="GO:0016251">
    <property type="term" value="F:RNA polymerase II general transcription initiation factor activity"/>
    <property type="evidence" value="ECO:0007669"/>
    <property type="project" value="TreeGrafter"/>
</dbReference>
<dbReference type="GO" id="GO:0003677">
    <property type="term" value="F:DNA binding"/>
    <property type="evidence" value="ECO:0007669"/>
    <property type="project" value="TreeGrafter"/>
</dbReference>
<comment type="subcellular location">
    <subcellularLocation>
        <location evidence="1">Nucleus</location>
    </subcellularLocation>
</comment>
<feature type="compositionally biased region" description="Polar residues" evidence="7">
    <location>
        <begin position="559"/>
        <end position="569"/>
    </location>
</feature>
<feature type="region of interest" description="Disordered" evidence="7">
    <location>
        <begin position="302"/>
        <end position="468"/>
    </location>
</feature>
<evidence type="ECO:0000256" key="1">
    <source>
        <dbReference type="ARBA" id="ARBA00004123"/>
    </source>
</evidence>
<feature type="compositionally biased region" description="Polar residues" evidence="7">
    <location>
        <begin position="335"/>
        <end position="353"/>
    </location>
</feature>
<feature type="compositionally biased region" description="Polar residues" evidence="7">
    <location>
        <begin position="367"/>
        <end position="413"/>
    </location>
</feature>
<dbReference type="GO" id="GO:0046982">
    <property type="term" value="F:protein heterodimerization activity"/>
    <property type="evidence" value="ECO:0007669"/>
    <property type="project" value="InterPro"/>
</dbReference>